<dbReference type="RefSeq" id="WP_143173237.1">
    <property type="nucleotide sequence ID" value="NZ_FQZK01000001.1"/>
</dbReference>
<gene>
    <name evidence="1" type="ORF">SAMN05421803_101549</name>
</gene>
<evidence type="ECO:0000313" key="1">
    <source>
        <dbReference type="EMBL" id="SHI54916.1"/>
    </source>
</evidence>
<sequence length="174" mass="18057">MKAPDAPDPYRVFRCDLVELEPCGPRLLGRQLQVILSAGVGPHWLHSADTVAVPAPGPDTGTPPGPPATRLLTAAEVFDRLPGCRTVVLPGPPPSVHLRGAHARLTVPDPVTAAIVAAFADLLPAVPTRALLRAAAVTAASPITALPRTAGRPAASAVLRLPGRTVRCEWRALA</sequence>
<reference evidence="1 2" key="1">
    <citation type="submission" date="2016-11" db="EMBL/GenBank/DDBJ databases">
        <authorList>
            <person name="Jaros S."/>
            <person name="Januszkiewicz K."/>
            <person name="Wedrychowicz H."/>
        </authorList>
    </citation>
    <scope>NUCLEOTIDE SEQUENCE [LARGE SCALE GENOMIC DNA]</scope>
    <source>
        <strain evidence="1 2">CGMCC 4.5723</strain>
    </source>
</reference>
<proteinExistence type="predicted"/>
<dbReference type="AlphaFoldDB" id="A0A1M6C1M5"/>
<dbReference type="EMBL" id="FQZK01000001">
    <property type="protein sequence ID" value="SHI54916.1"/>
    <property type="molecule type" value="Genomic_DNA"/>
</dbReference>
<keyword evidence="2" id="KW-1185">Reference proteome</keyword>
<accession>A0A1M6C1M5</accession>
<dbReference type="Proteomes" id="UP000184452">
    <property type="component" value="Unassembled WGS sequence"/>
</dbReference>
<organism evidence="1 2">
    <name type="scientific">Nocardiopsis flavescens</name>
    <dbReference type="NCBI Taxonomy" id="758803"/>
    <lineage>
        <taxon>Bacteria</taxon>
        <taxon>Bacillati</taxon>
        <taxon>Actinomycetota</taxon>
        <taxon>Actinomycetes</taxon>
        <taxon>Streptosporangiales</taxon>
        <taxon>Nocardiopsidaceae</taxon>
        <taxon>Nocardiopsis</taxon>
    </lineage>
</organism>
<name>A0A1M6C1M5_9ACTN</name>
<evidence type="ECO:0000313" key="2">
    <source>
        <dbReference type="Proteomes" id="UP000184452"/>
    </source>
</evidence>
<protein>
    <submittedName>
        <fullName evidence="1">Uncharacterized protein</fullName>
    </submittedName>
</protein>
<dbReference type="STRING" id="758803.SAMN05421803_101549"/>